<keyword evidence="1" id="KW-0472">Membrane</keyword>
<keyword evidence="1" id="KW-1133">Transmembrane helix</keyword>
<keyword evidence="1" id="KW-0812">Transmembrane</keyword>
<protein>
    <recommendedName>
        <fullName evidence="4">Cytochrome c oxidase polypeptide IV</fullName>
    </recommendedName>
</protein>
<feature type="transmembrane region" description="Helical" evidence="1">
    <location>
        <begin position="37"/>
        <end position="64"/>
    </location>
</feature>
<name>A0A8F9XFM8_9BACT</name>
<evidence type="ECO:0000313" key="2">
    <source>
        <dbReference type="EMBL" id="QYM78262.1"/>
    </source>
</evidence>
<sequence length="74" mass="8167">MNAPSSPHTPPDWEPLPPEVLPRPTFFPSGLAMGTTFIFWGLITSWVVLVVGVGLFIASLAGWISEIRHERNQP</sequence>
<reference evidence="2" key="1">
    <citation type="submission" date="2021-08" db="EMBL/GenBank/DDBJ databases">
        <title>Genome of a novel bacterium of the phylum Verrucomicrobia, Oleiharenicola sp. KSB-15.</title>
        <authorList>
            <person name="Chung J.-H."/>
            <person name="Ahn J.-H."/>
            <person name="Yoon Y."/>
            <person name="Kim D.-Y."/>
            <person name="An S.-H."/>
            <person name="Park I."/>
            <person name="Yeon J."/>
        </authorList>
    </citation>
    <scope>NUCLEOTIDE SEQUENCE</scope>
    <source>
        <strain evidence="2">KSB-15</strain>
    </source>
</reference>
<dbReference type="AlphaFoldDB" id="A0A8F9XFM8"/>
<dbReference type="KEGG" id="ole:K0B96_13255"/>
<dbReference type="RefSeq" id="WP_220161366.1">
    <property type="nucleotide sequence ID" value="NZ_CP080507.1"/>
</dbReference>
<gene>
    <name evidence="2" type="ORF">K0B96_13255</name>
</gene>
<accession>A0A8F9XFM8</accession>
<dbReference type="Proteomes" id="UP000825051">
    <property type="component" value="Chromosome"/>
</dbReference>
<evidence type="ECO:0000256" key="1">
    <source>
        <dbReference type="SAM" id="Phobius"/>
    </source>
</evidence>
<evidence type="ECO:0008006" key="4">
    <source>
        <dbReference type="Google" id="ProtNLM"/>
    </source>
</evidence>
<proteinExistence type="predicted"/>
<evidence type="ECO:0000313" key="3">
    <source>
        <dbReference type="Proteomes" id="UP000825051"/>
    </source>
</evidence>
<organism evidence="2 3">
    <name type="scientific">Horticoccus luteus</name>
    <dbReference type="NCBI Taxonomy" id="2862869"/>
    <lineage>
        <taxon>Bacteria</taxon>
        <taxon>Pseudomonadati</taxon>
        <taxon>Verrucomicrobiota</taxon>
        <taxon>Opitutia</taxon>
        <taxon>Opitutales</taxon>
        <taxon>Opitutaceae</taxon>
        <taxon>Horticoccus</taxon>
    </lineage>
</organism>
<keyword evidence="3" id="KW-1185">Reference proteome</keyword>
<dbReference type="EMBL" id="CP080507">
    <property type="protein sequence ID" value="QYM78262.1"/>
    <property type="molecule type" value="Genomic_DNA"/>
</dbReference>
<dbReference type="Gene3D" id="1.10.287.70">
    <property type="match status" value="1"/>
</dbReference>